<evidence type="ECO:0000256" key="1">
    <source>
        <dbReference type="ARBA" id="ARBA00004651"/>
    </source>
</evidence>
<evidence type="ECO:0000256" key="8">
    <source>
        <dbReference type="SAM" id="Phobius"/>
    </source>
</evidence>
<name>A0A372LHV4_9BACI</name>
<proteinExistence type="inferred from homology"/>
<dbReference type="GO" id="GO:0005886">
    <property type="term" value="C:plasma membrane"/>
    <property type="evidence" value="ECO:0007669"/>
    <property type="project" value="UniProtKB-SubCell"/>
</dbReference>
<evidence type="ECO:0000256" key="2">
    <source>
        <dbReference type="ARBA" id="ARBA00007776"/>
    </source>
</evidence>
<keyword evidence="10" id="KW-1185">Reference proteome</keyword>
<feature type="transmembrane region" description="Helical" evidence="8">
    <location>
        <begin position="35"/>
        <end position="51"/>
    </location>
</feature>
<gene>
    <name evidence="9" type="primary">mreD</name>
    <name evidence="9" type="ORF">D0466_08390</name>
</gene>
<keyword evidence="6 8" id="KW-1133">Transmembrane helix</keyword>
<dbReference type="GO" id="GO:0008360">
    <property type="term" value="P:regulation of cell shape"/>
    <property type="evidence" value="ECO:0007669"/>
    <property type="project" value="UniProtKB-KW"/>
</dbReference>
<keyword evidence="4 8" id="KW-0812">Transmembrane</keyword>
<dbReference type="RefSeq" id="WP_117322041.1">
    <property type="nucleotide sequence ID" value="NZ_QVTD01000003.1"/>
</dbReference>
<comment type="caution">
    <text evidence="9">The sequence shown here is derived from an EMBL/GenBank/DDBJ whole genome shotgun (WGS) entry which is preliminary data.</text>
</comment>
<evidence type="ECO:0000313" key="9">
    <source>
        <dbReference type="EMBL" id="RFU65871.1"/>
    </source>
</evidence>
<keyword evidence="3" id="KW-1003">Cell membrane</keyword>
<comment type="similarity">
    <text evidence="2">Belongs to the MreD family.</text>
</comment>
<accession>A0A372LHV4</accession>
<dbReference type="OrthoDB" id="1653857at2"/>
<evidence type="ECO:0000256" key="6">
    <source>
        <dbReference type="ARBA" id="ARBA00022989"/>
    </source>
</evidence>
<keyword evidence="7 8" id="KW-0472">Membrane</keyword>
<organism evidence="9 10">
    <name type="scientific">Peribacillus glennii</name>
    <dbReference type="NCBI Taxonomy" id="2303991"/>
    <lineage>
        <taxon>Bacteria</taxon>
        <taxon>Bacillati</taxon>
        <taxon>Bacillota</taxon>
        <taxon>Bacilli</taxon>
        <taxon>Bacillales</taxon>
        <taxon>Bacillaceae</taxon>
        <taxon>Peribacillus</taxon>
    </lineage>
</organism>
<comment type="subcellular location">
    <subcellularLocation>
        <location evidence="1">Cell membrane</location>
        <topology evidence="1">Multi-pass membrane protein</topology>
    </subcellularLocation>
</comment>
<dbReference type="InterPro" id="IPR007227">
    <property type="entry name" value="Cell_shape_determining_MreD"/>
</dbReference>
<dbReference type="AlphaFoldDB" id="A0A372LHV4"/>
<sequence>MSRFILPAAALLFFIFESIFANLFSGGLFGSDRIYVPRFIMVFIAFLTIYGTKRTGVLYALVLGICYDVVYTEILGIYTFLLPALAYLLSKTMKVLQSNLLVAIFVTAFFVGLLEVADYQMNVLIHFADMGYQKFAEIRLLPTLLLNLAFIILFAFPLRQLVEKYETKLDTI</sequence>
<evidence type="ECO:0000256" key="3">
    <source>
        <dbReference type="ARBA" id="ARBA00022475"/>
    </source>
</evidence>
<feature type="transmembrane region" description="Helical" evidence="8">
    <location>
        <begin position="100"/>
        <end position="117"/>
    </location>
</feature>
<feature type="transmembrane region" description="Helical" evidence="8">
    <location>
        <begin position="138"/>
        <end position="158"/>
    </location>
</feature>
<dbReference type="EMBL" id="QVTD01000003">
    <property type="protein sequence ID" value="RFU65871.1"/>
    <property type="molecule type" value="Genomic_DNA"/>
</dbReference>
<evidence type="ECO:0000256" key="7">
    <source>
        <dbReference type="ARBA" id="ARBA00023136"/>
    </source>
</evidence>
<reference evidence="9 10" key="1">
    <citation type="submission" date="2018-08" db="EMBL/GenBank/DDBJ databases">
        <title>Bacillus chawlae sp. nov., Bacillus glennii sp. nov., and Bacillus saganii sp. nov. Isolated from the Vehicle Assembly Building at Kennedy Space Center where the Viking Spacecraft were Assembled.</title>
        <authorList>
            <person name="Seuylemezian A."/>
            <person name="Vaishampayan P."/>
        </authorList>
    </citation>
    <scope>NUCLEOTIDE SEQUENCE [LARGE SCALE GENOMIC DNA]</scope>
    <source>
        <strain evidence="9 10">V44-8</strain>
    </source>
</reference>
<dbReference type="Proteomes" id="UP000262939">
    <property type="component" value="Unassembled WGS sequence"/>
</dbReference>
<evidence type="ECO:0000256" key="4">
    <source>
        <dbReference type="ARBA" id="ARBA00022692"/>
    </source>
</evidence>
<protein>
    <submittedName>
        <fullName evidence="9">Rod shape-determining protein MreD</fullName>
    </submittedName>
</protein>
<dbReference type="Pfam" id="PF04093">
    <property type="entry name" value="MreD"/>
    <property type="match status" value="1"/>
</dbReference>
<dbReference type="NCBIfam" id="TIGR03426">
    <property type="entry name" value="shape_MreD"/>
    <property type="match status" value="1"/>
</dbReference>
<keyword evidence="5" id="KW-0133">Cell shape</keyword>
<evidence type="ECO:0000313" key="10">
    <source>
        <dbReference type="Proteomes" id="UP000262939"/>
    </source>
</evidence>
<feature type="transmembrane region" description="Helical" evidence="8">
    <location>
        <begin position="58"/>
        <end position="80"/>
    </location>
</feature>
<evidence type="ECO:0000256" key="5">
    <source>
        <dbReference type="ARBA" id="ARBA00022960"/>
    </source>
</evidence>